<evidence type="ECO:0000313" key="2">
    <source>
        <dbReference type="EMBL" id="KZE80348.1"/>
    </source>
</evidence>
<feature type="transmembrane region" description="Helical" evidence="1">
    <location>
        <begin position="34"/>
        <end position="52"/>
    </location>
</feature>
<sequence>MKWGSAVVVTLAVLFMIGYEWPKFRQYSKREKRAFAMLTAIGWVLTLLLVLFPDLPGPTQLVDFLFGPFGKLLE</sequence>
<dbReference type="eggNOG" id="ENOG5033F9K">
    <property type="taxonomic scope" value="Bacteria"/>
</dbReference>
<dbReference type="AlphaFoldDB" id="A0A163YUF4"/>
<accession>A0A163YUF4</accession>
<dbReference type="Proteomes" id="UP000076563">
    <property type="component" value="Unassembled WGS sequence"/>
</dbReference>
<organism evidence="2 3">
    <name type="scientific">Paenibacillus elgii</name>
    <dbReference type="NCBI Taxonomy" id="189691"/>
    <lineage>
        <taxon>Bacteria</taxon>
        <taxon>Bacillati</taxon>
        <taxon>Bacillota</taxon>
        <taxon>Bacilli</taxon>
        <taxon>Bacillales</taxon>
        <taxon>Paenibacillaceae</taxon>
        <taxon>Paenibacillus</taxon>
    </lineage>
</organism>
<keyword evidence="1" id="KW-1133">Transmembrane helix</keyword>
<dbReference type="STRING" id="1007103.GCA_000213315_06098"/>
<evidence type="ECO:0000256" key="1">
    <source>
        <dbReference type="SAM" id="Phobius"/>
    </source>
</evidence>
<reference evidence="3" key="1">
    <citation type="submission" date="2016-01" db="EMBL/GenBank/DDBJ databases">
        <title>Draft genome of Chromobacterium sp. F49.</title>
        <authorList>
            <person name="Hong K.W."/>
        </authorList>
    </citation>
    <scope>NUCLEOTIDE SEQUENCE [LARGE SCALE GENOMIC DNA]</scope>
    <source>
        <strain evidence="3">M63</strain>
    </source>
</reference>
<feature type="transmembrane region" description="Helical" evidence="1">
    <location>
        <begin position="6"/>
        <end position="22"/>
    </location>
</feature>
<dbReference type="EMBL" id="LQRA01000048">
    <property type="protein sequence ID" value="KZE80348.1"/>
    <property type="molecule type" value="Genomic_DNA"/>
</dbReference>
<dbReference type="RefSeq" id="WP_063180069.1">
    <property type="nucleotide sequence ID" value="NZ_LQRA01000048.1"/>
</dbReference>
<keyword evidence="3" id="KW-1185">Reference proteome</keyword>
<comment type="caution">
    <text evidence="2">The sequence shown here is derived from an EMBL/GenBank/DDBJ whole genome shotgun (WGS) entry which is preliminary data.</text>
</comment>
<gene>
    <name evidence="2" type="ORF">AV654_12635</name>
</gene>
<keyword evidence="1" id="KW-0812">Transmembrane</keyword>
<evidence type="ECO:0000313" key="3">
    <source>
        <dbReference type="Proteomes" id="UP000076563"/>
    </source>
</evidence>
<dbReference type="OrthoDB" id="2970258at2"/>
<proteinExistence type="predicted"/>
<name>A0A163YUF4_9BACL</name>
<keyword evidence="1" id="KW-0472">Membrane</keyword>
<protein>
    <submittedName>
        <fullName evidence="2">Uncharacterized protein</fullName>
    </submittedName>
</protein>